<sequence length="77" mass="8347">MAVLTSIWQNALGVTDIHPDDDFFDLGGHSLLAIEILDEIRLHWSVDLPLKAVFEATSIALLTGVVQECLSAETGDV</sequence>
<protein>
    <submittedName>
        <fullName evidence="4">Tyrocidine synthase III</fullName>
    </submittedName>
</protein>
<proteinExistence type="predicted"/>
<keyword evidence="1" id="KW-0596">Phosphopantetheine</keyword>
<dbReference type="PROSITE" id="PS00012">
    <property type="entry name" value="PHOSPHOPANTETHEINE"/>
    <property type="match status" value="1"/>
</dbReference>
<dbReference type="SUPFAM" id="SSF47336">
    <property type="entry name" value="ACP-like"/>
    <property type="match status" value="1"/>
</dbReference>
<dbReference type="InterPro" id="IPR020806">
    <property type="entry name" value="PKS_PP-bd"/>
</dbReference>
<feature type="domain" description="Carrier" evidence="3">
    <location>
        <begin position="1"/>
        <end position="70"/>
    </location>
</feature>
<keyword evidence="5" id="KW-1185">Reference proteome</keyword>
<evidence type="ECO:0000256" key="2">
    <source>
        <dbReference type="ARBA" id="ARBA00022553"/>
    </source>
</evidence>
<reference evidence="4 5" key="1">
    <citation type="journal article" date="2020" name="J. Nat. Prod.">
        <title>Genomics-Metabolomics Profiling Disclosed Marine Vibrio spartinae 3.6 as a Producer of a New Branched Side Chain Prodigiosin.</title>
        <authorList>
            <person name="Vitale G.A."/>
            <person name="Sciarretta M."/>
            <person name="Palma Esposito F."/>
            <person name="January G.G."/>
            <person name="Giaccio M."/>
            <person name="Bunk B."/>
            <person name="Sproer C."/>
            <person name="Bajerski F."/>
            <person name="Power D."/>
            <person name="Festa C."/>
            <person name="Monti M.C."/>
            <person name="D'Auria M.V."/>
            <person name="de Pascale D."/>
        </authorList>
    </citation>
    <scope>NUCLEOTIDE SEQUENCE [LARGE SCALE GENOMIC DNA]</scope>
    <source>
        <strain evidence="4 5">3.6</strain>
    </source>
</reference>
<dbReference type="SMART" id="SM00823">
    <property type="entry name" value="PKS_PP"/>
    <property type="match status" value="1"/>
</dbReference>
<dbReference type="PANTHER" id="PTHR45527">
    <property type="entry name" value="NONRIBOSOMAL PEPTIDE SYNTHETASE"/>
    <property type="match status" value="1"/>
</dbReference>
<dbReference type="Gene3D" id="1.10.1200.10">
    <property type="entry name" value="ACP-like"/>
    <property type="match status" value="1"/>
</dbReference>
<dbReference type="EMBL" id="CP046268">
    <property type="protein sequence ID" value="QMV14114.1"/>
    <property type="molecule type" value="Genomic_DNA"/>
</dbReference>
<evidence type="ECO:0000256" key="1">
    <source>
        <dbReference type="ARBA" id="ARBA00022450"/>
    </source>
</evidence>
<dbReference type="PANTHER" id="PTHR45527:SF1">
    <property type="entry name" value="FATTY ACID SYNTHASE"/>
    <property type="match status" value="1"/>
</dbReference>
<evidence type="ECO:0000313" key="4">
    <source>
        <dbReference type="EMBL" id="QMV14114.1"/>
    </source>
</evidence>
<name>A0ABX6QY30_9VIBR</name>
<gene>
    <name evidence="4" type="primary">tycC_3</name>
    <name evidence="4" type="ORF">Vspart_01362</name>
</gene>
<dbReference type="Pfam" id="PF00550">
    <property type="entry name" value="PP-binding"/>
    <property type="match status" value="1"/>
</dbReference>
<keyword evidence="2" id="KW-0597">Phosphoprotein</keyword>
<dbReference type="InterPro" id="IPR036736">
    <property type="entry name" value="ACP-like_sf"/>
</dbReference>
<dbReference type="InterPro" id="IPR009081">
    <property type="entry name" value="PP-bd_ACP"/>
</dbReference>
<evidence type="ECO:0000313" key="5">
    <source>
        <dbReference type="Proteomes" id="UP000515264"/>
    </source>
</evidence>
<organism evidence="4 5">
    <name type="scientific">Vibrio spartinae</name>
    <dbReference type="NCBI Taxonomy" id="1918945"/>
    <lineage>
        <taxon>Bacteria</taxon>
        <taxon>Pseudomonadati</taxon>
        <taxon>Pseudomonadota</taxon>
        <taxon>Gammaproteobacteria</taxon>
        <taxon>Vibrionales</taxon>
        <taxon>Vibrionaceae</taxon>
        <taxon>Vibrio</taxon>
    </lineage>
</organism>
<evidence type="ECO:0000259" key="3">
    <source>
        <dbReference type="PROSITE" id="PS50075"/>
    </source>
</evidence>
<dbReference type="Proteomes" id="UP000515264">
    <property type="component" value="Chromosome 1"/>
</dbReference>
<dbReference type="PROSITE" id="PS50075">
    <property type="entry name" value="CARRIER"/>
    <property type="match status" value="1"/>
</dbReference>
<accession>A0ABX6QY30</accession>
<dbReference type="InterPro" id="IPR006162">
    <property type="entry name" value="Ppantetheine_attach_site"/>
</dbReference>